<sequence>MRCIARLSLALVVLLVAACGNKGDLVKPEPTPASFAPATR</sequence>
<evidence type="ECO:0000256" key="4">
    <source>
        <dbReference type="ARBA" id="ARBA00023139"/>
    </source>
</evidence>
<comment type="subcellular location">
    <subcellularLocation>
        <location evidence="1">Cell outer membrane</location>
        <topology evidence="1">Lipid-anchor</topology>
    </subcellularLocation>
</comment>
<dbReference type="NCBIfam" id="NF047847">
    <property type="entry name" value="SS_mature_LptM"/>
    <property type="match status" value="1"/>
</dbReference>
<feature type="signal peptide" evidence="7">
    <location>
        <begin position="1"/>
        <end position="18"/>
    </location>
</feature>
<keyword evidence="9" id="KW-1185">Reference proteome</keyword>
<feature type="chain" id="PRO_5045740041" evidence="7">
    <location>
        <begin position="19"/>
        <end position="40"/>
    </location>
</feature>
<evidence type="ECO:0000256" key="5">
    <source>
        <dbReference type="ARBA" id="ARBA00023237"/>
    </source>
</evidence>
<keyword evidence="3" id="KW-0472">Membrane</keyword>
<dbReference type="InterPro" id="IPR032831">
    <property type="entry name" value="LptM_cons"/>
</dbReference>
<evidence type="ECO:0000313" key="8">
    <source>
        <dbReference type="EMBL" id="UXI68523.1"/>
    </source>
</evidence>
<protein>
    <submittedName>
        <fullName evidence="8">Lipoprotein</fullName>
    </submittedName>
</protein>
<name>A0ABY6BER0_9GAMM</name>
<evidence type="ECO:0000256" key="6">
    <source>
        <dbReference type="ARBA" id="ARBA00023288"/>
    </source>
</evidence>
<keyword evidence="5" id="KW-0998">Cell outer membrane</keyword>
<proteinExistence type="predicted"/>
<evidence type="ECO:0000256" key="7">
    <source>
        <dbReference type="SAM" id="SignalP"/>
    </source>
</evidence>
<gene>
    <name evidence="8" type="ORF">N4264_02390</name>
</gene>
<dbReference type="Proteomes" id="UP001064632">
    <property type="component" value="Chromosome"/>
</dbReference>
<dbReference type="PROSITE" id="PS51257">
    <property type="entry name" value="PROKAR_LIPOPROTEIN"/>
    <property type="match status" value="1"/>
</dbReference>
<evidence type="ECO:0000313" key="9">
    <source>
        <dbReference type="Proteomes" id="UP001064632"/>
    </source>
</evidence>
<evidence type="ECO:0000256" key="3">
    <source>
        <dbReference type="ARBA" id="ARBA00023136"/>
    </source>
</evidence>
<evidence type="ECO:0000256" key="2">
    <source>
        <dbReference type="ARBA" id="ARBA00022729"/>
    </source>
</evidence>
<keyword evidence="2 7" id="KW-0732">Signal</keyword>
<keyword evidence="4" id="KW-0564">Palmitate</keyword>
<evidence type="ECO:0000256" key="1">
    <source>
        <dbReference type="ARBA" id="ARBA00004459"/>
    </source>
</evidence>
<reference evidence="8" key="1">
    <citation type="submission" date="2022-09" db="EMBL/GenBank/DDBJ databases">
        <title>Tahibacter sp. nov., isolated from a fresh water.</title>
        <authorList>
            <person name="Baek J.H."/>
            <person name="Lee J.K."/>
            <person name="Kim J.M."/>
            <person name="Jeon C.O."/>
        </authorList>
    </citation>
    <scope>NUCLEOTIDE SEQUENCE</scope>
    <source>
        <strain evidence="8">W38</strain>
    </source>
</reference>
<organism evidence="8 9">
    <name type="scientific">Tahibacter amnicola</name>
    <dbReference type="NCBI Taxonomy" id="2976241"/>
    <lineage>
        <taxon>Bacteria</taxon>
        <taxon>Pseudomonadati</taxon>
        <taxon>Pseudomonadota</taxon>
        <taxon>Gammaproteobacteria</taxon>
        <taxon>Lysobacterales</taxon>
        <taxon>Rhodanobacteraceae</taxon>
        <taxon>Tahibacter</taxon>
    </lineage>
</organism>
<accession>A0ABY6BER0</accession>
<dbReference type="EMBL" id="CP104694">
    <property type="protein sequence ID" value="UXI68523.1"/>
    <property type="molecule type" value="Genomic_DNA"/>
</dbReference>
<keyword evidence="6 8" id="KW-0449">Lipoprotein</keyword>
<dbReference type="RefSeq" id="WP_261695482.1">
    <property type="nucleotide sequence ID" value="NZ_CP104694.1"/>
</dbReference>